<dbReference type="InterPro" id="IPR011009">
    <property type="entry name" value="Kinase-like_dom_sf"/>
</dbReference>
<gene>
    <name evidence="10" type="ORF">HKI87_01g06920</name>
</gene>
<organism evidence="10 11">
    <name type="scientific">Chloropicon roscoffensis</name>
    <dbReference type="NCBI Taxonomy" id="1461544"/>
    <lineage>
        <taxon>Eukaryota</taxon>
        <taxon>Viridiplantae</taxon>
        <taxon>Chlorophyta</taxon>
        <taxon>Chloropicophyceae</taxon>
        <taxon>Chloropicales</taxon>
        <taxon>Chloropicaceae</taxon>
        <taxon>Chloropicon</taxon>
    </lineage>
</organism>
<feature type="domain" description="Protein kinase" evidence="9">
    <location>
        <begin position="18"/>
        <end position="291"/>
    </location>
</feature>
<dbReference type="Proteomes" id="UP001472866">
    <property type="component" value="Chromosome 01"/>
</dbReference>
<dbReference type="PANTHER" id="PTHR48012">
    <property type="entry name" value="STERILE20-LIKE KINASE, ISOFORM B-RELATED"/>
    <property type="match status" value="1"/>
</dbReference>
<evidence type="ECO:0000256" key="6">
    <source>
        <dbReference type="ARBA" id="ARBA00022840"/>
    </source>
</evidence>
<evidence type="ECO:0000259" key="9">
    <source>
        <dbReference type="PROSITE" id="PS50011"/>
    </source>
</evidence>
<evidence type="ECO:0000313" key="11">
    <source>
        <dbReference type="Proteomes" id="UP001472866"/>
    </source>
</evidence>
<dbReference type="GO" id="GO:0005524">
    <property type="term" value="F:ATP binding"/>
    <property type="evidence" value="ECO:0007669"/>
    <property type="project" value="UniProtKB-KW"/>
</dbReference>
<dbReference type="InterPro" id="IPR000719">
    <property type="entry name" value="Prot_kinase_dom"/>
</dbReference>
<dbReference type="SUPFAM" id="SSF56112">
    <property type="entry name" value="Protein kinase-like (PK-like)"/>
    <property type="match status" value="1"/>
</dbReference>
<proteinExistence type="inferred from homology"/>
<evidence type="ECO:0000256" key="1">
    <source>
        <dbReference type="ARBA" id="ARBA00008874"/>
    </source>
</evidence>
<dbReference type="AlphaFoldDB" id="A0AAX4NYK3"/>
<evidence type="ECO:0000256" key="4">
    <source>
        <dbReference type="ARBA" id="ARBA00022741"/>
    </source>
</evidence>
<keyword evidence="11" id="KW-1185">Reference proteome</keyword>
<evidence type="ECO:0000256" key="3">
    <source>
        <dbReference type="ARBA" id="ARBA00022679"/>
    </source>
</evidence>
<keyword evidence="5 10" id="KW-0418">Kinase</keyword>
<name>A0AAX4NYK3_9CHLO</name>
<keyword evidence="2" id="KW-0723">Serine/threonine-protein kinase</keyword>
<evidence type="ECO:0000313" key="10">
    <source>
        <dbReference type="EMBL" id="WZN59167.1"/>
    </source>
</evidence>
<dbReference type="PANTHER" id="PTHR48012:SF10">
    <property type="entry name" value="FI20177P1"/>
    <property type="match status" value="1"/>
</dbReference>
<keyword evidence="4" id="KW-0547">Nucleotide-binding</keyword>
<evidence type="ECO:0000256" key="5">
    <source>
        <dbReference type="ARBA" id="ARBA00022777"/>
    </source>
</evidence>
<sequence>MEVQSGGKGRADSMRRTYTLVRCMAHSELGDVFMGEDDSTGEQVCVHVVEMESVERNALATGSKRIAEYSQCKSPHVKAFLSSYVIPGTTKLCLVSEYMERTVKDVLRVHKTLSENAISEAIRAVLAGLSYLHDKGMAHKNVKASSILLNESMSEVKLGAPEVFDRISSQKSSDLEPPYWPVPEVNKCRPGGDAKMDESRAEISGEESVEGVRVCPTSQDIWSVGVVALEMATGSHPFSEGEKNELVTGQDRAINVPNTLSKALQHFISSCLIEDAAARPSALALLEHRFITKSKRGARLSDYAVQMRSANQVLLALTPRFPINVPEINTTLSSQYMWDFERANFERGHTVHNLLDRLSWLMVRSIHRSSNNFFADEGSDAREQASEHITNSVAGLKQAYTDLLCVSEREKIESSLAQYMTNFCDERVNAEYQQFWRAGGIEIQQGDLDLNRYMRLGVFARFAVSRWSERHEKGINL</sequence>
<reference evidence="10 11" key="1">
    <citation type="submission" date="2024-03" db="EMBL/GenBank/DDBJ databases">
        <title>Complete genome sequence of the green alga Chloropicon roscoffensis RCC1871.</title>
        <authorList>
            <person name="Lemieux C."/>
            <person name="Pombert J.-F."/>
            <person name="Otis C."/>
            <person name="Turmel M."/>
        </authorList>
    </citation>
    <scope>NUCLEOTIDE SEQUENCE [LARGE SCALE GENOMIC DNA]</scope>
    <source>
        <strain evidence="10 11">RCC1871</strain>
    </source>
</reference>
<dbReference type="Gene3D" id="1.10.510.10">
    <property type="entry name" value="Transferase(Phosphotransferase) domain 1"/>
    <property type="match status" value="1"/>
</dbReference>
<dbReference type="GO" id="GO:0004674">
    <property type="term" value="F:protein serine/threonine kinase activity"/>
    <property type="evidence" value="ECO:0007669"/>
    <property type="project" value="UniProtKB-KW"/>
</dbReference>
<dbReference type="GO" id="GO:0005737">
    <property type="term" value="C:cytoplasm"/>
    <property type="evidence" value="ECO:0007669"/>
    <property type="project" value="TreeGrafter"/>
</dbReference>
<evidence type="ECO:0000256" key="8">
    <source>
        <dbReference type="ARBA" id="ARBA00048679"/>
    </source>
</evidence>
<dbReference type="PROSITE" id="PS50011">
    <property type="entry name" value="PROTEIN_KINASE_DOM"/>
    <property type="match status" value="1"/>
</dbReference>
<evidence type="ECO:0000256" key="2">
    <source>
        <dbReference type="ARBA" id="ARBA00022527"/>
    </source>
</evidence>
<keyword evidence="3" id="KW-0808">Transferase</keyword>
<dbReference type="Pfam" id="PF00069">
    <property type="entry name" value="Pkinase"/>
    <property type="match status" value="2"/>
</dbReference>
<dbReference type="InterPro" id="IPR050629">
    <property type="entry name" value="STE20/SPS1-PAK"/>
</dbReference>
<keyword evidence="6" id="KW-0067">ATP-binding</keyword>
<evidence type="ECO:0000256" key="7">
    <source>
        <dbReference type="ARBA" id="ARBA00047899"/>
    </source>
</evidence>
<accession>A0AAX4NYK3</accession>
<protein>
    <submittedName>
        <fullName evidence="10">Protein kinase</fullName>
    </submittedName>
</protein>
<comment type="catalytic activity">
    <reaction evidence="8">
        <text>L-seryl-[protein] + ATP = O-phospho-L-seryl-[protein] + ADP + H(+)</text>
        <dbReference type="Rhea" id="RHEA:17989"/>
        <dbReference type="Rhea" id="RHEA-COMP:9863"/>
        <dbReference type="Rhea" id="RHEA-COMP:11604"/>
        <dbReference type="ChEBI" id="CHEBI:15378"/>
        <dbReference type="ChEBI" id="CHEBI:29999"/>
        <dbReference type="ChEBI" id="CHEBI:30616"/>
        <dbReference type="ChEBI" id="CHEBI:83421"/>
        <dbReference type="ChEBI" id="CHEBI:456216"/>
        <dbReference type="EC" id="2.7.11.1"/>
    </reaction>
</comment>
<comment type="catalytic activity">
    <reaction evidence="7">
        <text>L-threonyl-[protein] + ATP = O-phospho-L-threonyl-[protein] + ADP + H(+)</text>
        <dbReference type="Rhea" id="RHEA:46608"/>
        <dbReference type="Rhea" id="RHEA-COMP:11060"/>
        <dbReference type="Rhea" id="RHEA-COMP:11605"/>
        <dbReference type="ChEBI" id="CHEBI:15378"/>
        <dbReference type="ChEBI" id="CHEBI:30013"/>
        <dbReference type="ChEBI" id="CHEBI:30616"/>
        <dbReference type="ChEBI" id="CHEBI:61977"/>
        <dbReference type="ChEBI" id="CHEBI:456216"/>
        <dbReference type="EC" id="2.7.11.1"/>
    </reaction>
</comment>
<comment type="similarity">
    <text evidence="1">Belongs to the protein kinase superfamily. STE Ser/Thr protein kinase family. STE20 subfamily.</text>
</comment>
<dbReference type="EMBL" id="CP151501">
    <property type="protein sequence ID" value="WZN59167.1"/>
    <property type="molecule type" value="Genomic_DNA"/>
</dbReference>